<keyword evidence="8" id="KW-0966">Cell projection</keyword>
<dbReference type="InterPro" id="IPR042194">
    <property type="entry name" value="FHIPEP_1"/>
</dbReference>
<proteinExistence type="inferred from homology"/>
<gene>
    <name evidence="8" type="ORF">MNBD_NITROSPIRAE03-756</name>
</gene>
<dbReference type="InterPro" id="IPR025505">
    <property type="entry name" value="FHIPEP_CS"/>
</dbReference>
<accession>A0A3B1DJS8</accession>
<keyword evidence="6 7" id="KW-0472">Membrane</keyword>
<dbReference type="GO" id="GO:0009306">
    <property type="term" value="P:protein secretion"/>
    <property type="evidence" value="ECO:0007669"/>
    <property type="project" value="InterPro"/>
</dbReference>
<organism evidence="8">
    <name type="scientific">hydrothermal vent metagenome</name>
    <dbReference type="NCBI Taxonomy" id="652676"/>
    <lineage>
        <taxon>unclassified sequences</taxon>
        <taxon>metagenomes</taxon>
        <taxon>ecological metagenomes</taxon>
    </lineage>
</organism>
<evidence type="ECO:0000256" key="3">
    <source>
        <dbReference type="ARBA" id="ARBA00022475"/>
    </source>
</evidence>
<dbReference type="InterPro" id="IPR001712">
    <property type="entry name" value="T3SS_FHIPEP"/>
</dbReference>
<keyword evidence="3" id="KW-1003">Cell membrane</keyword>
<dbReference type="PANTHER" id="PTHR30161:SF1">
    <property type="entry name" value="FLAGELLAR BIOSYNTHESIS PROTEIN FLHA-RELATED"/>
    <property type="match status" value="1"/>
</dbReference>
<comment type="subcellular location">
    <subcellularLocation>
        <location evidence="1">Cell membrane</location>
        <topology evidence="1">Multi-pass membrane protein</topology>
    </subcellularLocation>
</comment>
<dbReference type="PIRSF" id="PIRSF005419">
    <property type="entry name" value="FlhA"/>
    <property type="match status" value="1"/>
</dbReference>
<feature type="transmembrane region" description="Helical" evidence="7">
    <location>
        <begin position="37"/>
        <end position="56"/>
    </location>
</feature>
<dbReference type="NCBIfam" id="TIGR01398">
    <property type="entry name" value="FlhA"/>
    <property type="match status" value="1"/>
</dbReference>
<dbReference type="Pfam" id="PF00771">
    <property type="entry name" value="FHIPEP"/>
    <property type="match status" value="1"/>
</dbReference>
<dbReference type="GO" id="GO:0005886">
    <property type="term" value="C:plasma membrane"/>
    <property type="evidence" value="ECO:0007669"/>
    <property type="project" value="UniProtKB-SubCell"/>
</dbReference>
<keyword evidence="5 7" id="KW-1133">Transmembrane helix</keyword>
<dbReference type="InterPro" id="IPR006301">
    <property type="entry name" value="FlhA"/>
</dbReference>
<sequence length="678" mass="74302">MDRLNFLKNSSDMALALSMVVVLGIMLLPIPAFALDIFLSISISIAIVILLTSVYIKKPLDFSVFPSLLLMVTLYRLSLNIATTRIILLKGNEGPEAAGRVINSFGNFVVGGNYAVGLIVFLILVIINFIVITKGAGRIAEVAARFTLDAMPGKQMAIDADLNAGLIDEQSAKKRRETISHEADFYGAMDGASKFVRGDAIAGLVITGINIMGGLLIGVLQKGMPIADAARTYMLLTIGDGLVSQIPALLVSTSAGIVVSRAGSDTDLGDEVKKQIFLNPKALSTASGVLFILALVPGLPHIPFFIISVTSGSIAYMIFRKPAKLQEEAPEAEVPSEPSIDSYLELDPLSLEIGYGLIPLVEEPGGQMLGKIKAMRRQIAQELGFIVPPVHIKDNLQLRPHEYSFQIKGIEIVKGEVLLGKWLAVAGDEKQEKVEGIPTKEPAFGLPACWIDESEIESAQTRGHTVVDPSTVIVTHLTELLRKYGWEVLTRSETQDILDNVSRNYPRIVEELVPAILPLGTVQRVLQNLLKERIPIKDMITILETLLDHGQRVKDPDTLTELVRQSLSRVISRLYILPDGTLPVFTLDPQYEREIIQSMEDNTGLSPQLMQRLLRGIEKTLKGDKLKNIQPVLVCSPQIRRHLRNIADRLMPSLVILSSNEISSNTKLYSLGMVSYED</sequence>
<dbReference type="InterPro" id="IPR042193">
    <property type="entry name" value="FHIPEP_3"/>
</dbReference>
<dbReference type="Gene3D" id="1.10.8.540">
    <property type="entry name" value="FHIPEP family, domain 3"/>
    <property type="match status" value="1"/>
</dbReference>
<evidence type="ECO:0000256" key="5">
    <source>
        <dbReference type="ARBA" id="ARBA00022989"/>
    </source>
</evidence>
<dbReference type="GO" id="GO:0044780">
    <property type="term" value="P:bacterial-type flagellum assembly"/>
    <property type="evidence" value="ECO:0007669"/>
    <property type="project" value="InterPro"/>
</dbReference>
<evidence type="ECO:0000256" key="7">
    <source>
        <dbReference type="SAM" id="Phobius"/>
    </source>
</evidence>
<dbReference type="PANTHER" id="PTHR30161">
    <property type="entry name" value="FLAGELLAR EXPORT PROTEIN, MEMBRANE FLHA SUBUNIT-RELATED"/>
    <property type="match status" value="1"/>
</dbReference>
<feature type="transmembrane region" description="Helical" evidence="7">
    <location>
        <begin position="200"/>
        <end position="221"/>
    </location>
</feature>
<dbReference type="EMBL" id="UOGI01000033">
    <property type="protein sequence ID" value="VAX28867.1"/>
    <property type="molecule type" value="Genomic_DNA"/>
</dbReference>
<dbReference type="Gene3D" id="3.40.30.60">
    <property type="entry name" value="FHIPEP family, domain 1"/>
    <property type="match status" value="1"/>
</dbReference>
<dbReference type="AlphaFoldDB" id="A0A3B1DJS8"/>
<evidence type="ECO:0000256" key="6">
    <source>
        <dbReference type="ARBA" id="ARBA00023136"/>
    </source>
</evidence>
<reference evidence="8" key="1">
    <citation type="submission" date="2018-06" db="EMBL/GenBank/DDBJ databases">
        <authorList>
            <person name="Zhirakovskaya E."/>
        </authorList>
    </citation>
    <scope>NUCLEOTIDE SEQUENCE</scope>
</reference>
<feature type="transmembrane region" description="Helical" evidence="7">
    <location>
        <begin position="68"/>
        <end position="88"/>
    </location>
</feature>
<keyword evidence="4 7" id="KW-0812">Transmembrane</keyword>
<protein>
    <submittedName>
        <fullName evidence="8">Flagellar biosynthesis protein FlhA</fullName>
    </submittedName>
</protein>
<dbReference type="Gene3D" id="3.40.50.12790">
    <property type="entry name" value="FHIPEP family, domain 4"/>
    <property type="match status" value="1"/>
</dbReference>
<dbReference type="InterPro" id="IPR042196">
    <property type="entry name" value="FHIPEP_4"/>
</dbReference>
<name>A0A3B1DJS8_9ZZZZ</name>
<feature type="transmembrane region" description="Helical" evidence="7">
    <location>
        <begin position="108"/>
        <end position="131"/>
    </location>
</feature>
<evidence type="ECO:0000256" key="4">
    <source>
        <dbReference type="ARBA" id="ARBA00022692"/>
    </source>
</evidence>
<dbReference type="PRINTS" id="PR00949">
    <property type="entry name" value="TYPE3IMAPROT"/>
</dbReference>
<dbReference type="PROSITE" id="PS00994">
    <property type="entry name" value="FHIPEP"/>
    <property type="match status" value="1"/>
</dbReference>
<evidence type="ECO:0000256" key="2">
    <source>
        <dbReference type="ARBA" id="ARBA00008835"/>
    </source>
</evidence>
<evidence type="ECO:0000256" key="1">
    <source>
        <dbReference type="ARBA" id="ARBA00004651"/>
    </source>
</evidence>
<keyword evidence="8" id="KW-0969">Cilium</keyword>
<keyword evidence="8" id="KW-0282">Flagellum</keyword>
<feature type="transmembrane region" description="Helical" evidence="7">
    <location>
        <begin position="12"/>
        <end position="31"/>
    </location>
</feature>
<comment type="similarity">
    <text evidence="2">Belongs to the FHIPEP (flagella/HR/invasion proteins export pore) family.</text>
</comment>
<evidence type="ECO:0000313" key="8">
    <source>
        <dbReference type="EMBL" id="VAX28867.1"/>
    </source>
</evidence>